<evidence type="ECO:0000256" key="3">
    <source>
        <dbReference type="ARBA" id="ARBA00012438"/>
    </source>
</evidence>
<evidence type="ECO:0000259" key="9">
    <source>
        <dbReference type="PROSITE" id="PS50109"/>
    </source>
</evidence>
<feature type="domain" description="Response regulatory" evidence="10">
    <location>
        <begin position="266"/>
        <end position="387"/>
    </location>
</feature>
<dbReference type="Pfam" id="PF00072">
    <property type="entry name" value="Response_reg"/>
    <property type="match status" value="1"/>
</dbReference>
<dbReference type="PANTHER" id="PTHR43047">
    <property type="entry name" value="TWO-COMPONENT HISTIDINE PROTEIN KINASE"/>
    <property type="match status" value="1"/>
</dbReference>
<evidence type="ECO:0000256" key="2">
    <source>
        <dbReference type="ARBA" id="ARBA00004236"/>
    </source>
</evidence>
<dbReference type="CDD" id="cd17546">
    <property type="entry name" value="REC_hyHK_CKI1_RcsC-like"/>
    <property type="match status" value="1"/>
</dbReference>
<dbReference type="Pfam" id="PF02518">
    <property type="entry name" value="HATPase_c"/>
    <property type="match status" value="1"/>
</dbReference>
<feature type="domain" description="Histidine kinase" evidence="9">
    <location>
        <begin position="24"/>
        <end position="248"/>
    </location>
</feature>
<sequence>MAQASAKAAPAVDREQPANALLSQVTHGVRTPVNVILGTCSLLEHDAEDPTAVREHAAAIVKEGVALLHQLNCMVDMARLRAGEVSVTPVPFEPGQLVAALIGDAQSEAEACGVDFVADVACDEGVELLGDVSRLAAIGRALLANAFSFTPPGNTVILAVETVARGRDGAVWLRLSVGDSGQGMDRGFATSAFEPFSREVETRVNQVSGLGLGLSVVRGLVELMSGTITVQSEPGEGSLFTVEVPLEPAPVRPADAAGPVGLAGLHLLAAEDNPFSAAVLEQLLELEGATTLVVPDGRQALDAFVHSEPGTFDALLLDHNMPVMDGLTASRAIRQCGHPDALSVPIVALTSNSFAEDVAASLDAGMDGHLVKPVRMESVGEAIAQARVRRMGFCA</sequence>
<proteinExistence type="predicted"/>
<keyword evidence="12" id="KW-1185">Reference proteome</keyword>
<name>A0ABT6ZKW5_9ACTN</name>
<keyword evidence="7" id="KW-0902">Two-component regulatory system</keyword>
<accession>A0ABT6ZKW5</accession>
<dbReference type="SMART" id="SM00448">
    <property type="entry name" value="REC"/>
    <property type="match status" value="1"/>
</dbReference>
<dbReference type="InterPro" id="IPR001789">
    <property type="entry name" value="Sig_transdc_resp-reg_receiver"/>
</dbReference>
<dbReference type="SMART" id="SM00388">
    <property type="entry name" value="HisKA"/>
    <property type="match status" value="1"/>
</dbReference>
<keyword evidence="6" id="KW-0418">Kinase</keyword>
<dbReference type="SUPFAM" id="SSF47384">
    <property type="entry name" value="Homodimeric domain of signal transducing histidine kinase"/>
    <property type="match status" value="1"/>
</dbReference>
<comment type="catalytic activity">
    <reaction evidence="1">
        <text>ATP + protein L-histidine = ADP + protein N-phospho-L-histidine.</text>
        <dbReference type="EC" id="2.7.13.3"/>
    </reaction>
</comment>
<protein>
    <recommendedName>
        <fullName evidence="3">histidine kinase</fullName>
        <ecNumber evidence="3">2.7.13.3</ecNumber>
    </recommendedName>
</protein>
<dbReference type="InterPro" id="IPR036097">
    <property type="entry name" value="HisK_dim/P_sf"/>
</dbReference>
<dbReference type="InterPro" id="IPR003594">
    <property type="entry name" value="HATPase_dom"/>
</dbReference>
<comment type="subcellular location">
    <subcellularLocation>
        <location evidence="2">Cell membrane</location>
    </subcellularLocation>
</comment>
<evidence type="ECO:0000256" key="1">
    <source>
        <dbReference type="ARBA" id="ARBA00000085"/>
    </source>
</evidence>
<evidence type="ECO:0000256" key="8">
    <source>
        <dbReference type="PROSITE-ProRule" id="PRU00169"/>
    </source>
</evidence>
<dbReference type="PROSITE" id="PS50110">
    <property type="entry name" value="RESPONSE_REGULATORY"/>
    <property type="match status" value="1"/>
</dbReference>
<dbReference type="Proteomes" id="UP001431693">
    <property type="component" value="Unassembled WGS sequence"/>
</dbReference>
<dbReference type="InterPro" id="IPR011006">
    <property type="entry name" value="CheY-like_superfamily"/>
</dbReference>
<evidence type="ECO:0000256" key="4">
    <source>
        <dbReference type="ARBA" id="ARBA00022553"/>
    </source>
</evidence>
<keyword evidence="5" id="KW-0808">Transferase</keyword>
<dbReference type="PROSITE" id="PS50109">
    <property type="entry name" value="HIS_KIN"/>
    <property type="match status" value="1"/>
</dbReference>
<dbReference type="CDD" id="cd00082">
    <property type="entry name" value="HisKA"/>
    <property type="match status" value="1"/>
</dbReference>
<feature type="modified residue" description="4-aspartylphosphate" evidence="8">
    <location>
        <position position="318"/>
    </location>
</feature>
<dbReference type="Gene3D" id="3.30.565.10">
    <property type="entry name" value="Histidine kinase-like ATPase, C-terminal domain"/>
    <property type="match status" value="1"/>
</dbReference>
<comment type="caution">
    <text evidence="11">The sequence shown here is derived from an EMBL/GenBank/DDBJ whole genome shotgun (WGS) entry which is preliminary data.</text>
</comment>
<dbReference type="PANTHER" id="PTHR43047:SF64">
    <property type="entry name" value="HISTIDINE KINASE CONTAINING CHEY-HOMOLOGOUS RECEIVER DOMAIN AND PAS DOMAIN-RELATED"/>
    <property type="match status" value="1"/>
</dbReference>
<dbReference type="InterPro" id="IPR004358">
    <property type="entry name" value="Sig_transdc_His_kin-like_C"/>
</dbReference>
<dbReference type="SUPFAM" id="SSF55874">
    <property type="entry name" value="ATPase domain of HSP90 chaperone/DNA topoisomerase II/histidine kinase"/>
    <property type="match status" value="1"/>
</dbReference>
<dbReference type="RefSeq" id="WP_283712816.1">
    <property type="nucleotide sequence ID" value="NZ_JASJEW010000002.1"/>
</dbReference>
<dbReference type="EC" id="2.7.13.3" evidence="3"/>
<gene>
    <name evidence="11" type="ORF">QJ043_06335</name>
</gene>
<reference evidence="11" key="1">
    <citation type="submission" date="2023-05" db="EMBL/GenBank/DDBJ databases">
        <title>[olsenella] sp. nov., isolated from a pig farm feces dump.</title>
        <authorList>
            <person name="Chang Y.-H."/>
        </authorList>
    </citation>
    <scope>NUCLEOTIDE SEQUENCE</scope>
    <source>
        <strain evidence="11">YH-ols2217</strain>
    </source>
</reference>
<dbReference type="Gene3D" id="3.40.50.2300">
    <property type="match status" value="1"/>
</dbReference>
<evidence type="ECO:0000256" key="7">
    <source>
        <dbReference type="ARBA" id="ARBA00023012"/>
    </source>
</evidence>
<organism evidence="11 12">
    <name type="scientific">Kribbibacterium absianum</name>
    <dbReference type="NCBI Taxonomy" id="3044210"/>
    <lineage>
        <taxon>Bacteria</taxon>
        <taxon>Bacillati</taxon>
        <taxon>Actinomycetota</taxon>
        <taxon>Coriobacteriia</taxon>
        <taxon>Coriobacteriales</taxon>
        <taxon>Kribbibacteriaceae</taxon>
        <taxon>Kribbibacterium</taxon>
    </lineage>
</organism>
<dbReference type="PRINTS" id="PR00344">
    <property type="entry name" value="BCTRLSENSOR"/>
</dbReference>
<dbReference type="SUPFAM" id="SSF52172">
    <property type="entry name" value="CheY-like"/>
    <property type="match status" value="1"/>
</dbReference>
<dbReference type="EMBL" id="JASJEX010000003">
    <property type="protein sequence ID" value="MDJ1129694.1"/>
    <property type="molecule type" value="Genomic_DNA"/>
</dbReference>
<evidence type="ECO:0000313" key="11">
    <source>
        <dbReference type="EMBL" id="MDJ1129694.1"/>
    </source>
</evidence>
<keyword evidence="4 8" id="KW-0597">Phosphoprotein</keyword>
<evidence type="ECO:0000256" key="5">
    <source>
        <dbReference type="ARBA" id="ARBA00022679"/>
    </source>
</evidence>
<dbReference type="Gene3D" id="1.10.287.130">
    <property type="match status" value="1"/>
</dbReference>
<evidence type="ECO:0000259" key="10">
    <source>
        <dbReference type="PROSITE" id="PS50110"/>
    </source>
</evidence>
<dbReference type="InterPro" id="IPR003661">
    <property type="entry name" value="HisK_dim/P_dom"/>
</dbReference>
<evidence type="ECO:0000313" key="12">
    <source>
        <dbReference type="Proteomes" id="UP001431693"/>
    </source>
</evidence>
<dbReference type="InterPro" id="IPR036890">
    <property type="entry name" value="HATPase_C_sf"/>
</dbReference>
<dbReference type="SMART" id="SM00387">
    <property type="entry name" value="HATPase_c"/>
    <property type="match status" value="1"/>
</dbReference>
<dbReference type="Pfam" id="PF00512">
    <property type="entry name" value="HisKA"/>
    <property type="match status" value="1"/>
</dbReference>
<dbReference type="InterPro" id="IPR005467">
    <property type="entry name" value="His_kinase_dom"/>
</dbReference>
<evidence type="ECO:0000256" key="6">
    <source>
        <dbReference type="ARBA" id="ARBA00022777"/>
    </source>
</evidence>